<comment type="caution">
    <text evidence="2">The sequence shown here is derived from an EMBL/GenBank/DDBJ whole genome shotgun (WGS) entry which is preliminary data.</text>
</comment>
<gene>
    <name evidence="2" type="ORF">Acr_00g0074280</name>
</gene>
<feature type="region of interest" description="Disordered" evidence="1">
    <location>
        <begin position="25"/>
        <end position="47"/>
    </location>
</feature>
<name>A0A7J0DSU7_9ERIC</name>
<sequence>MTELRDIVQMLVESVTAQQQLLQQHFQPPQPQETRKLDSNRGKTQQGKTLEYNGVTEDPVIPMESVSVNLREMTIADYEGSFTNLAEYVPHLVATDEIRARRFEDGLMHEIRRAIRPLVLLTYADVLDKAIIVEIEVRNKIRCFQYKEVGHIKRNYSRLRTEAVAPRGGPIGGNMRSAENARLGGNRPRNPGNRSGNVNN</sequence>
<feature type="compositionally biased region" description="Low complexity" evidence="1">
    <location>
        <begin position="180"/>
        <end position="200"/>
    </location>
</feature>
<dbReference type="AlphaFoldDB" id="A0A7J0DSU7"/>
<evidence type="ECO:0000256" key="1">
    <source>
        <dbReference type="SAM" id="MobiDB-lite"/>
    </source>
</evidence>
<protein>
    <submittedName>
        <fullName evidence="2">Uncharacterized protein</fullName>
    </submittedName>
</protein>
<dbReference type="EMBL" id="BJWL01000376">
    <property type="protein sequence ID" value="GFS41432.1"/>
    <property type="molecule type" value="Genomic_DNA"/>
</dbReference>
<reference evidence="3" key="1">
    <citation type="submission" date="2019-07" db="EMBL/GenBank/DDBJ databases">
        <title>De Novo Assembly of kiwifruit Actinidia rufa.</title>
        <authorList>
            <person name="Sugita-Konishi S."/>
            <person name="Sato K."/>
            <person name="Mori E."/>
            <person name="Abe Y."/>
            <person name="Kisaki G."/>
            <person name="Hamano K."/>
            <person name="Suezawa K."/>
            <person name="Otani M."/>
            <person name="Fukuda T."/>
            <person name="Manabe T."/>
            <person name="Gomi K."/>
            <person name="Tabuchi M."/>
            <person name="Akimitsu K."/>
            <person name="Kataoka I."/>
        </authorList>
    </citation>
    <scope>NUCLEOTIDE SEQUENCE [LARGE SCALE GENOMIC DNA]</scope>
    <source>
        <strain evidence="3">cv. Fuchu</strain>
    </source>
</reference>
<evidence type="ECO:0000313" key="3">
    <source>
        <dbReference type="Proteomes" id="UP000585474"/>
    </source>
</evidence>
<organism evidence="2 3">
    <name type="scientific">Actinidia rufa</name>
    <dbReference type="NCBI Taxonomy" id="165716"/>
    <lineage>
        <taxon>Eukaryota</taxon>
        <taxon>Viridiplantae</taxon>
        <taxon>Streptophyta</taxon>
        <taxon>Embryophyta</taxon>
        <taxon>Tracheophyta</taxon>
        <taxon>Spermatophyta</taxon>
        <taxon>Magnoliopsida</taxon>
        <taxon>eudicotyledons</taxon>
        <taxon>Gunneridae</taxon>
        <taxon>Pentapetalae</taxon>
        <taxon>asterids</taxon>
        <taxon>Ericales</taxon>
        <taxon>Actinidiaceae</taxon>
        <taxon>Actinidia</taxon>
    </lineage>
</organism>
<accession>A0A7J0DSU7</accession>
<dbReference type="Proteomes" id="UP000585474">
    <property type="component" value="Unassembled WGS sequence"/>
</dbReference>
<dbReference type="OrthoDB" id="272767at2759"/>
<evidence type="ECO:0000313" key="2">
    <source>
        <dbReference type="EMBL" id="GFS41432.1"/>
    </source>
</evidence>
<proteinExistence type="predicted"/>
<feature type="region of interest" description="Disordered" evidence="1">
    <location>
        <begin position="167"/>
        <end position="200"/>
    </location>
</feature>
<keyword evidence="3" id="KW-1185">Reference proteome</keyword>